<protein>
    <submittedName>
        <fullName evidence="2">Phage repressor protein/antirepressor Ant</fullName>
    </submittedName>
</protein>
<dbReference type="SMART" id="SM01040">
    <property type="entry name" value="Bro-N"/>
    <property type="match status" value="1"/>
</dbReference>
<gene>
    <name evidence="2" type="ORF">GO738_06490</name>
</gene>
<evidence type="ECO:0000259" key="1">
    <source>
        <dbReference type="PROSITE" id="PS51750"/>
    </source>
</evidence>
<dbReference type="GO" id="GO:0003677">
    <property type="term" value="F:DNA binding"/>
    <property type="evidence" value="ECO:0007669"/>
    <property type="project" value="InterPro"/>
</dbReference>
<dbReference type="Pfam" id="PF02498">
    <property type="entry name" value="Bro-N"/>
    <property type="match status" value="1"/>
</dbReference>
<accession>A0A6N8IGG9</accession>
<evidence type="ECO:0000313" key="3">
    <source>
        <dbReference type="Proteomes" id="UP000468327"/>
    </source>
</evidence>
<dbReference type="InterPro" id="IPR003497">
    <property type="entry name" value="BRO_N_domain"/>
</dbReference>
<dbReference type="RefSeq" id="WP_157005040.1">
    <property type="nucleotide sequence ID" value="NZ_WPOC01000008.1"/>
</dbReference>
<name>A0A6N8IGG9_9ACTN</name>
<dbReference type="Proteomes" id="UP000468327">
    <property type="component" value="Unassembled WGS sequence"/>
</dbReference>
<dbReference type="EMBL" id="WPOC01000008">
    <property type="protein sequence ID" value="MVN15004.1"/>
    <property type="molecule type" value="Genomic_DNA"/>
</dbReference>
<dbReference type="AlphaFoldDB" id="A0A6N8IGG9"/>
<dbReference type="InterPro" id="IPR005039">
    <property type="entry name" value="Ant_C"/>
</dbReference>
<sequence>MSSTNVQVFERWEFGDLRIIDEGGTILFCATDVAKALGYARPADAVTCHCRGSVNYRPITDSLGRIQQAKFISEPDVYRLITHSKLPNAERFEAWVFEEVLPSIRSHGGYLTPSTIEEALLNPDTIIQLAQNLKAEQERRRALEVKNAEMAPKALFADAVSASDSCILIRDLAKVLTQSGFEIGQNRLYALLRRDGYMCKGENRPTQRAMEMGLFRVKETAVTHSDGRITTSITPKVTGKGQTFFVNKYAGKVMA</sequence>
<dbReference type="PANTHER" id="PTHR36180:SF2">
    <property type="entry name" value="BRO FAMILY PROTEIN"/>
    <property type="match status" value="1"/>
</dbReference>
<organism evidence="2 3">
    <name type="scientific">Gordonibacter urolithinfaciens</name>
    <dbReference type="NCBI Taxonomy" id="1335613"/>
    <lineage>
        <taxon>Bacteria</taxon>
        <taxon>Bacillati</taxon>
        <taxon>Actinomycetota</taxon>
        <taxon>Coriobacteriia</taxon>
        <taxon>Eggerthellales</taxon>
        <taxon>Eggerthellaceae</taxon>
        <taxon>Gordonibacter</taxon>
    </lineage>
</organism>
<evidence type="ECO:0000313" key="2">
    <source>
        <dbReference type="EMBL" id="MVN15004.1"/>
    </source>
</evidence>
<dbReference type="PANTHER" id="PTHR36180">
    <property type="entry name" value="DNA-BINDING PROTEIN-RELATED-RELATED"/>
    <property type="match status" value="1"/>
</dbReference>
<keyword evidence="3" id="KW-1185">Reference proteome</keyword>
<comment type="caution">
    <text evidence="2">The sequence shown here is derived from an EMBL/GenBank/DDBJ whole genome shotgun (WGS) entry which is preliminary data.</text>
</comment>
<proteinExistence type="predicted"/>
<feature type="domain" description="Bro-N" evidence="1">
    <location>
        <begin position="3"/>
        <end position="108"/>
    </location>
</feature>
<reference evidence="2 3" key="1">
    <citation type="submission" date="2019-11" db="EMBL/GenBank/DDBJ databases">
        <title>Whole genome shotgun sequencing (WGS) data from Adlercreutzia equolifaciens ResAG-91, Eggerthella lenta MRI-F36, MRI-F37, MRI-F40, ResAG-49, ResAG-88, ResAG-121, ResAG-145, and Gordonibacter sp. ResAG-5, ResAG-26, ResAG-43, ResAG-50, ResAG-59.</title>
        <authorList>
            <person name="Stoll D.A."/>
            <person name="Danylec N."/>
            <person name="Franz C.M.A.P."/>
            <person name="Huch M."/>
        </authorList>
    </citation>
    <scope>NUCLEOTIDE SEQUENCE [LARGE SCALE GENOMIC DNA]</scope>
    <source>
        <strain evidence="2 3">ResAG-59</strain>
    </source>
</reference>
<dbReference type="Pfam" id="PF03374">
    <property type="entry name" value="ANT"/>
    <property type="match status" value="1"/>
</dbReference>
<dbReference type="PROSITE" id="PS51750">
    <property type="entry name" value="BRO_N"/>
    <property type="match status" value="1"/>
</dbReference>